<dbReference type="GO" id="GO:0009697">
    <property type="term" value="P:salicylic acid biosynthetic process"/>
    <property type="evidence" value="ECO:0007669"/>
    <property type="project" value="TreeGrafter"/>
</dbReference>
<dbReference type="GO" id="GO:0008909">
    <property type="term" value="F:isochorismate synthase activity"/>
    <property type="evidence" value="ECO:0007669"/>
    <property type="project" value="UniProtKB-EC"/>
</dbReference>
<evidence type="ECO:0000256" key="4">
    <source>
        <dbReference type="ARBA" id="ARBA00023235"/>
    </source>
</evidence>
<dbReference type="NCBIfam" id="TIGR00543">
    <property type="entry name" value="isochor_syn"/>
    <property type="match status" value="1"/>
</dbReference>
<accession>A0A7W5Y504</accession>
<dbReference type="InterPro" id="IPR005801">
    <property type="entry name" value="ADC_synthase"/>
</dbReference>
<dbReference type="RefSeq" id="WP_183642422.1">
    <property type="nucleotide sequence ID" value="NZ_JACIBV010000001.1"/>
</dbReference>
<dbReference type="InterPro" id="IPR015890">
    <property type="entry name" value="Chorismate_C"/>
</dbReference>
<reference evidence="7 8" key="1">
    <citation type="submission" date="2020-08" db="EMBL/GenBank/DDBJ databases">
        <title>Sequencing the genomes of 1000 actinobacteria strains.</title>
        <authorList>
            <person name="Klenk H.-P."/>
        </authorList>
    </citation>
    <scope>NUCLEOTIDE SEQUENCE [LARGE SCALE GENOMIC DNA]</scope>
    <source>
        <strain evidence="7 8">DSM 44320</strain>
    </source>
</reference>
<name>A0A7W5Y504_9ACTN</name>
<dbReference type="Proteomes" id="UP000579945">
    <property type="component" value="Unassembled WGS sequence"/>
</dbReference>
<dbReference type="GeneID" id="95386954"/>
<dbReference type="EC" id="5.4.4.2" evidence="3"/>
<evidence type="ECO:0000313" key="8">
    <source>
        <dbReference type="Proteomes" id="UP000579945"/>
    </source>
</evidence>
<dbReference type="SUPFAM" id="SSF56322">
    <property type="entry name" value="ADC synthase"/>
    <property type="match status" value="1"/>
</dbReference>
<protein>
    <recommendedName>
        <fullName evidence="3">isochorismate synthase</fullName>
        <ecNumber evidence="3">5.4.4.2</ecNumber>
    </recommendedName>
    <alternativeName>
        <fullName evidence="5">Isochorismate mutase</fullName>
    </alternativeName>
</protein>
<evidence type="ECO:0000259" key="6">
    <source>
        <dbReference type="Pfam" id="PF00425"/>
    </source>
</evidence>
<keyword evidence="4 7" id="KW-0413">Isomerase</keyword>
<gene>
    <name evidence="7" type="ORF">FHR33_000303</name>
</gene>
<comment type="similarity">
    <text evidence="2">Belongs to the isochorismate synthase family.</text>
</comment>
<proteinExistence type="inferred from homology"/>
<organism evidence="7 8">
    <name type="scientific">Nonomuraea dietziae</name>
    <dbReference type="NCBI Taxonomy" id="65515"/>
    <lineage>
        <taxon>Bacteria</taxon>
        <taxon>Bacillati</taxon>
        <taxon>Actinomycetota</taxon>
        <taxon>Actinomycetes</taxon>
        <taxon>Streptosporangiales</taxon>
        <taxon>Streptosporangiaceae</taxon>
        <taxon>Nonomuraea</taxon>
    </lineage>
</organism>
<dbReference type="PANTHER" id="PTHR42839:SF2">
    <property type="entry name" value="ISOCHORISMATE SYNTHASE ENTC"/>
    <property type="match status" value="1"/>
</dbReference>
<feature type="domain" description="Chorismate-utilising enzyme C-terminal" evidence="6">
    <location>
        <begin position="104"/>
        <end position="357"/>
    </location>
</feature>
<comment type="caution">
    <text evidence="7">The sequence shown here is derived from an EMBL/GenBank/DDBJ whole genome shotgun (WGS) entry which is preliminary data.</text>
</comment>
<comment type="catalytic activity">
    <reaction evidence="1">
        <text>chorismate = isochorismate</text>
        <dbReference type="Rhea" id="RHEA:18985"/>
        <dbReference type="ChEBI" id="CHEBI:29748"/>
        <dbReference type="ChEBI" id="CHEBI:29780"/>
        <dbReference type="EC" id="5.4.4.2"/>
    </reaction>
</comment>
<dbReference type="Gene3D" id="3.60.120.10">
    <property type="entry name" value="Anthranilate synthase"/>
    <property type="match status" value="1"/>
</dbReference>
<evidence type="ECO:0000256" key="1">
    <source>
        <dbReference type="ARBA" id="ARBA00000799"/>
    </source>
</evidence>
<dbReference type="PANTHER" id="PTHR42839">
    <property type="entry name" value="ISOCHORISMATE SYNTHASE ENTC"/>
    <property type="match status" value="1"/>
</dbReference>
<dbReference type="EMBL" id="JACIBV010000001">
    <property type="protein sequence ID" value="MBB3724443.1"/>
    <property type="molecule type" value="Genomic_DNA"/>
</dbReference>
<evidence type="ECO:0000313" key="7">
    <source>
        <dbReference type="EMBL" id="MBB3724443.1"/>
    </source>
</evidence>
<evidence type="ECO:0000256" key="5">
    <source>
        <dbReference type="ARBA" id="ARBA00041564"/>
    </source>
</evidence>
<dbReference type="InterPro" id="IPR004561">
    <property type="entry name" value="IsoChor_synthase"/>
</dbReference>
<sequence length="377" mass="39651">MPQLTTAADPLADYDRATSVLVASSRGTLLTHGIRAAVDGRLDTLPARAAAILGADELVAGAISFDGVADLLVPKSAIWSPALPAGAPAFLRGGWSTRPLPSPADYIQAVRQALVELGTGRLDKVVLARSLELRSNEPVNVAELLRPLLGHGHGYAFAAPLPSGTTLVGSSPELLVSRHGLSVVSNPLAGSAARSPDAAEDRRRAAALLASAKDRREHRFVVEAVTEALQPYCAHLDVPRVPELTSTDTLWHLSSRIVGTLRDADTSVLTLAAALHPTPAVCGTPTAEARQQIQRLEPIDRGHYSGLVGWMDARGDGEWAVAIRCAEVAENTLRLFAGAGIVAGSNPPAELAETTAKFQTMLHALGADIDARHLERT</sequence>
<dbReference type="Pfam" id="PF00425">
    <property type="entry name" value="Chorismate_bind"/>
    <property type="match status" value="1"/>
</dbReference>
<dbReference type="AlphaFoldDB" id="A0A7W5Y504"/>
<keyword evidence="8" id="KW-1185">Reference proteome</keyword>
<evidence type="ECO:0000256" key="2">
    <source>
        <dbReference type="ARBA" id="ARBA00005297"/>
    </source>
</evidence>
<evidence type="ECO:0000256" key="3">
    <source>
        <dbReference type="ARBA" id="ARBA00012824"/>
    </source>
</evidence>